<dbReference type="PANTHER" id="PTHR30146:SF109">
    <property type="entry name" value="HTH-TYPE TRANSCRIPTIONAL REGULATOR GALS"/>
    <property type="match status" value="1"/>
</dbReference>
<dbReference type="InterPro" id="IPR010982">
    <property type="entry name" value="Lambda_DNA-bd_dom_sf"/>
</dbReference>
<keyword evidence="6" id="KW-1185">Reference proteome</keyword>
<dbReference type="Gene3D" id="3.40.50.2300">
    <property type="match status" value="2"/>
</dbReference>
<dbReference type="SMART" id="SM00354">
    <property type="entry name" value="HTH_LACI"/>
    <property type="match status" value="1"/>
</dbReference>
<dbReference type="InterPro" id="IPR028082">
    <property type="entry name" value="Peripla_BP_I"/>
</dbReference>
<dbReference type="InterPro" id="IPR001761">
    <property type="entry name" value="Peripla_BP/Lac1_sug-bd_dom"/>
</dbReference>
<dbReference type="PANTHER" id="PTHR30146">
    <property type="entry name" value="LACI-RELATED TRANSCRIPTIONAL REPRESSOR"/>
    <property type="match status" value="1"/>
</dbReference>
<evidence type="ECO:0000256" key="2">
    <source>
        <dbReference type="ARBA" id="ARBA00023125"/>
    </source>
</evidence>
<dbReference type="SUPFAM" id="SSF53822">
    <property type="entry name" value="Periplasmic binding protein-like I"/>
    <property type="match status" value="1"/>
</dbReference>
<organism evidence="5 6">
    <name type="scientific">Liquorilactobacillus sucicola DSM 21376 = JCM 15457</name>
    <dbReference type="NCBI Taxonomy" id="1423806"/>
    <lineage>
        <taxon>Bacteria</taxon>
        <taxon>Bacillati</taxon>
        <taxon>Bacillota</taxon>
        <taxon>Bacilli</taxon>
        <taxon>Lactobacillales</taxon>
        <taxon>Lactobacillaceae</taxon>
        <taxon>Liquorilactobacillus</taxon>
    </lineage>
</organism>
<dbReference type="Pfam" id="PF00356">
    <property type="entry name" value="LacI"/>
    <property type="match status" value="1"/>
</dbReference>
<evidence type="ECO:0000259" key="4">
    <source>
        <dbReference type="PROSITE" id="PS50932"/>
    </source>
</evidence>
<dbReference type="eggNOG" id="COG1609">
    <property type="taxonomic scope" value="Bacteria"/>
</dbReference>
<feature type="domain" description="HTH lacI-type" evidence="4">
    <location>
        <begin position="3"/>
        <end position="58"/>
    </location>
</feature>
<dbReference type="Proteomes" id="UP000050961">
    <property type="component" value="Unassembled WGS sequence"/>
</dbReference>
<proteinExistence type="predicted"/>
<dbReference type="Gene3D" id="1.10.260.40">
    <property type="entry name" value="lambda repressor-like DNA-binding domains"/>
    <property type="match status" value="1"/>
</dbReference>
<protein>
    <submittedName>
        <fullName evidence="5">Transcriptional regulator</fullName>
    </submittedName>
</protein>
<sequence length="332" mass="36241">MGVTIKDIAKETGFSVATVSRVLSNKVGFFSQDTAAVVNAAATKLGYKKNMAATELVTQKSSVIAVIVNSTKTNFSDPIIEGIQQKAAESDKRVIILYAGDHDATSQRRALSTALERPIAGVLLLSVDLFEENLQLLKTAQVPFRFISISFKDSALNYVASDDQQIGYLATKYLIKMGHRCIGLAGIDIESSAHTGKMRLAGYKRALAENNIPLQKNWIQTGNYSYEAGLLAMQNYSNQKCISAVITGSDLVGIGLLNQAAKLHLSIPDDLSLITIDGTYLCRIVQPQLTSVTQDFYHMGYLGAEYLISDQQQNAFTDVKISERESVKKLTL</sequence>
<dbReference type="GO" id="GO:0003700">
    <property type="term" value="F:DNA-binding transcription factor activity"/>
    <property type="evidence" value="ECO:0007669"/>
    <property type="project" value="TreeGrafter"/>
</dbReference>
<evidence type="ECO:0000313" key="6">
    <source>
        <dbReference type="Proteomes" id="UP000050961"/>
    </source>
</evidence>
<name>A0A023CX70_9LACO</name>
<dbReference type="STRING" id="1423806.FD15_GL000547"/>
<dbReference type="GO" id="GO:0000976">
    <property type="term" value="F:transcription cis-regulatory region binding"/>
    <property type="evidence" value="ECO:0007669"/>
    <property type="project" value="TreeGrafter"/>
</dbReference>
<dbReference type="InterPro" id="IPR000843">
    <property type="entry name" value="HTH_LacI"/>
</dbReference>
<keyword evidence="1" id="KW-0805">Transcription regulation</keyword>
<dbReference type="Pfam" id="PF00532">
    <property type="entry name" value="Peripla_BP_1"/>
    <property type="match status" value="1"/>
</dbReference>
<keyword evidence="2" id="KW-0238">DNA-binding</keyword>
<dbReference type="PATRIC" id="fig|1423806.3.peg.557"/>
<evidence type="ECO:0000256" key="3">
    <source>
        <dbReference type="ARBA" id="ARBA00023163"/>
    </source>
</evidence>
<keyword evidence="3" id="KW-0804">Transcription</keyword>
<dbReference type="RefSeq" id="WP_034988502.1">
    <property type="nucleotide sequence ID" value="NZ_AYZF01000008.1"/>
</dbReference>
<dbReference type="SUPFAM" id="SSF47413">
    <property type="entry name" value="lambda repressor-like DNA-binding domains"/>
    <property type="match status" value="1"/>
</dbReference>
<dbReference type="PROSITE" id="PS50932">
    <property type="entry name" value="HTH_LACI_2"/>
    <property type="match status" value="1"/>
</dbReference>
<comment type="caution">
    <text evidence="5">The sequence shown here is derived from an EMBL/GenBank/DDBJ whole genome shotgun (WGS) entry which is preliminary data.</text>
</comment>
<dbReference type="OrthoDB" id="9784962at2"/>
<dbReference type="EMBL" id="AYZF01000008">
    <property type="protein sequence ID" value="KRN06984.1"/>
    <property type="molecule type" value="Genomic_DNA"/>
</dbReference>
<gene>
    <name evidence="5" type="ORF">FD15_GL000547</name>
</gene>
<reference evidence="5 6" key="1">
    <citation type="journal article" date="2015" name="Genome Announc.">
        <title>Expanding the biotechnology potential of lactobacilli through comparative genomics of 213 strains and associated genera.</title>
        <authorList>
            <person name="Sun Z."/>
            <person name="Harris H.M."/>
            <person name="McCann A."/>
            <person name="Guo C."/>
            <person name="Argimon S."/>
            <person name="Zhang W."/>
            <person name="Yang X."/>
            <person name="Jeffery I.B."/>
            <person name="Cooney J.C."/>
            <person name="Kagawa T.F."/>
            <person name="Liu W."/>
            <person name="Song Y."/>
            <person name="Salvetti E."/>
            <person name="Wrobel A."/>
            <person name="Rasinkangas P."/>
            <person name="Parkhill J."/>
            <person name="Rea M.C."/>
            <person name="O'Sullivan O."/>
            <person name="Ritari J."/>
            <person name="Douillard F.P."/>
            <person name="Paul Ross R."/>
            <person name="Yang R."/>
            <person name="Briner A.E."/>
            <person name="Felis G.E."/>
            <person name="de Vos W.M."/>
            <person name="Barrangou R."/>
            <person name="Klaenhammer T.R."/>
            <person name="Caufield P.W."/>
            <person name="Cui Y."/>
            <person name="Zhang H."/>
            <person name="O'Toole P.W."/>
        </authorList>
    </citation>
    <scope>NUCLEOTIDE SEQUENCE [LARGE SCALE GENOMIC DNA]</scope>
    <source>
        <strain evidence="5 6">DSM 21376</strain>
    </source>
</reference>
<dbReference type="CDD" id="cd01392">
    <property type="entry name" value="HTH_LacI"/>
    <property type="match status" value="1"/>
</dbReference>
<accession>A0A023CX70</accession>
<evidence type="ECO:0000313" key="5">
    <source>
        <dbReference type="EMBL" id="KRN06984.1"/>
    </source>
</evidence>
<evidence type="ECO:0000256" key="1">
    <source>
        <dbReference type="ARBA" id="ARBA00023015"/>
    </source>
</evidence>
<dbReference type="AlphaFoldDB" id="A0A023CX70"/>